<dbReference type="BioCyc" id="JESP1508404:G14D9-10567-MONOMER"/>
<reference evidence="3 4" key="1">
    <citation type="submission" date="2014-08" db="EMBL/GenBank/DDBJ databases">
        <title>Complete genome of a marine bacteria Jeotgalibacillus malaysiensis.</title>
        <authorList>
            <person name="Yaakop A.S."/>
            <person name="Chan K.-G."/>
            <person name="Goh K.M."/>
        </authorList>
    </citation>
    <scope>NUCLEOTIDE SEQUENCE [LARGE SCALE GENOMIC DNA]</scope>
    <source>
        <strain evidence="3 4">D5</strain>
    </source>
</reference>
<gene>
    <name evidence="3" type="ORF">JMA_13130</name>
</gene>
<evidence type="ECO:0000313" key="3">
    <source>
        <dbReference type="EMBL" id="AJD90630.1"/>
    </source>
</evidence>
<name>A0A0B5AJV6_9BACL</name>
<dbReference type="HOGENOM" id="CLU_1793896_0_0_9"/>
<keyword evidence="1" id="KW-0059">Arsenical resistance</keyword>
<dbReference type="InterPro" id="IPR036196">
    <property type="entry name" value="Ptyr_pPase_sf"/>
</dbReference>
<dbReference type="Pfam" id="PF01451">
    <property type="entry name" value="LMWPc"/>
    <property type="match status" value="1"/>
</dbReference>
<accession>A0A0B5AJV6</accession>
<dbReference type="SUPFAM" id="SSF52788">
    <property type="entry name" value="Phosphotyrosine protein phosphatases I"/>
    <property type="match status" value="1"/>
</dbReference>
<evidence type="ECO:0000256" key="1">
    <source>
        <dbReference type="ARBA" id="ARBA00022849"/>
    </source>
</evidence>
<dbReference type="GO" id="GO:0046685">
    <property type="term" value="P:response to arsenic-containing substance"/>
    <property type="evidence" value="ECO:0007669"/>
    <property type="project" value="UniProtKB-KW"/>
</dbReference>
<sequence>MADRLIYFVSANHERSSIAEGWASRLFIPGTVFKSAGWAGARKNPFTLQAMQEISIDIASITPYRISESDLRKADVIVIIQDPEKDEAISIHPSFSDKVINWNIVNPAKRAEDPFTKWAMFQEICDEIALKIRELEKDLSASAV</sequence>
<evidence type="ECO:0000259" key="2">
    <source>
        <dbReference type="SMART" id="SM00226"/>
    </source>
</evidence>
<proteinExistence type="predicted"/>
<dbReference type="STRING" id="1508404.JMA_13130"/>
<dbReference type="SMART" id="SM00226">
    <property type="entry name" value="LMWPc"/>
    <property type="match status" value="1"/>
</dbReference>
<organism evidence="3 4">
    <name type="scientific">Jeotgalibacillus malaysiensis</name>
    <dbReference type="NCBI Taxonomy" id="1508404"/>
    <lineage>
        <taxon>Bacteria</taxon>
        <taxon>Bacillati</taxon>
        <taxon>Bacillota</taxon>
        <taxon>Bacilli</taxon>
        <taxon>Bacillales</taxon>
        <taxon>Caryophanaceae</taxon>
        <taxon>Jeotgalibacillus</taxon>
    </lineage>
</organism>
<dbReference type="PANTHER" id="PTHR43428:SF1">
    <property type="entry name" value="ARSENATE REDUCTASE"/>
    <property type="match status" value="1"/>
</dbReference>
<dbReference type="InterPro" id="IPR023485">
    <property type="entry name" value="Ptyr_pPase"/>
</dbReference>
<dbReference type="AlphaFoldDB" id="A0A0B5AJV6"/>
<keyword evidence="4" id="KW-1185">Reference proteome</keyword>
<protein>
    <recommendedName>
        <fullName evidence="2">Phosphotyrosine protein phosphatase I domain-containing protein</fullName>
    </recommendedName>
</protein>
<dbReference type="Gene3D" id="3.40.50.2300">
    <property type="match status" value="1"/>
</dbReference>
<dbReference type="KEGG" id="jeo:JMA_13130"/>
<feature type="domain" description="Phosphotyrosine protein phosphatase I" evidence="2">
    <location>
        <begin position="4"/>
        <end position="138"/>
    </location>
</feature>
<evidence type="ECO:0000313" key="4">
    <source>
        <dbReference type="Proteomes" id="UP000031449"/>
    </source>
</evidence>
<dbReference type="EMBL" id="CP009416">
    <property type="protein sequence ID" value="AJD90630.1"/>
    <property type="molecule type" value="Genomic_DNA"/>
</dbReference>
<dbReference type="Proteomes" id="UP000031449">
    <property type="component" value="Chromosome"/>
</dbReference>
<dbReference type="PANTHER" id="PTHR43428">
    <property type="entry name" value="ARSENATE REDUCTASE"/>
    <property type="match status" value="1"/>
</dbReference>